<dbReference type="Proteomes" id="UP000607645">
    <property type="component" value="Unassembled WGS sequence"/>
</dbReference>
<dbReference type="NCBIfam" id="TIGR01517">
    <property type="entry name" value="ATPase-IIB_Ca"/>
    <property type="match status" value="1"/>
</dbReference>
<gene>
    <name evidence="16" type="ORF">H8S62_17395</name>
</gene>
<reference evidence="16" key="1">
    <citation type="submission" date="2020-08" db="EMBL/GenBank/DDBJ databases">
        <title>Genome public.</title>
        <authorList>
            <person name="Liu C."/>
            <person name="Sun Q."/>
        </authorList>
    </citation>
    <scope>NUCLEOTIDE SEQUENCE</scope>
    <source>
        <strain evidence="16">NSJ-52</strain>
    </source>
</reference>
<evidence type="ECO:0000259" key="15">
    <source>
        <dbReference type="SMART" id="SM00831"/>
    </source>
</evidence>
<dbReference type="NCBIfam" id="TIGR01494">
    <property type="entry name" value="ATPase_P-type"/>
    <property type="match status" value="2"/>
</dbReference>
<dbReference type="GO" id="GO:0016020">
    <property type="term" value="C:membrane"/>
    <property type="evidence" value="ECO:0007669"/>
    <property type="project" value="InterPro"/>
</dbReference>
<feature type="transmembrane region" description="Helical" evidence="14">
    <location>
        <begin position="769"/>
        <end position="791"/>
    </location>
</feature>
<dbReference type="AlphaFoldDB" id="A0A8J6JA82"/>
<dbReference type="InterPro" id="IPR036412">
    <property type="entry name" value="HAD-like_sf"/>
</dbReference>
<dbReference type="Gene3D" id="3.40.1110.10">
    <property type="entry name" value="Calcium-transporting ATPase, cytoplasmic domain N"/>
    <property type="match status" value="1"/>
</dbReference>
<dbReference type="PRINTS" id="PR00119">
    <property type="entry name" value="CATATPASE"/>
</dbReference>
<keyword evidence="6 14" id="KW-0812">Transmembrane</keyword>
<dbReference type="SMART" id="SM00831">
    <property type="entry name" value="Cation_ATPase_N"/>
    <property type="match status" value="1"/>
</dbReference>
<feature type="transmembrane region" description="Helical" evidence="14">
    <location>
        <begin position="695"/>
        <end position="716"/>
    </location>
</feature>
<keyword evidence="4" id="KW-0597">Phosphoprotein</keyword>
<dbReference type="SFLD" id="SFLDS00003">
    <property type="entry name" value="Haloacid_Dehalogenase"/>
    <property type="match status" value="1"/>
</dbReference>
<dbReference type="GO" id="GO:0012505">
    <property type="term" value="C:endomembrane system"/>
    <property type="evidence" value="ECO:0007669"/>
    <property type="project" value="UniProtKB-SubCell"/>
</dbReference>
<dbReference type="FunFam" id="3.40.50.1000:FF:000001">
    <property type="entry name" value="Phospholipid-transporting ATPase IC"/>
    <property type="match status" value="1"/>
</dbReference>
<evidence type="ECO:0000256" key="7">
    <source>
        <dbReference type="ARBA" id="ARBA00022741"/>
    </source>
</evidence>
<keyword evidence="17" id="KW-1185">Reference proteome</keyword>
<evidence type="ECO:0000256" key="4">
    <source>
        <dbReference type="ARBA" id="ARBA00022553"/>
    </source>
</evidence>
<dbReference type="SUPFAM" id="SSF81665">
    <property type="entry name" value="Calcium ATPase, transmembrane domain M"/>
    <property type="match status" value="1"/>
</dbReference>
<dbReference type="GO" id="GO:0005524">
    <property type="term" value="F:ATP binding"/>
    <property type="evidence" value="ECO:0007669"/>
    <property type="project" value="UniProtKB-KW"/>
</dbReference>
<evidence type="ECO:0000256" key="9">
    <source>
        <dbReference type="ARBA" id="ARBA00022840"/>
    </source>
</evidence>
<dbReference type="InterPro" id="IPR023299">
    <property type="entry name" value="ATPase_P-typ_cyto_dom_N"/>
</dbReference>
<keyword evidence="13 14" id="KW-0472">Membrane</keyword>
<feature type="transmembrane region" description="Helical" evidence="14">
    <location>
        <begin position="277"/>
        <end position="297"/>
    </location>
</feature>
<dbReference type="PRINTS" id="PR00120">
    <property type="entry name" value="HATPASE"/>
</dbReference>
<dbReference type="InterPro" id="IPR006068">
    <property type="entry name" value="ATPase_P-typ_cation-transptr_C"/>
</dbReference>
<dbReference type="Gene3D" id="2.70.150.10">
    <property type="entry name" value="Calcium-transporting ATPase, cytoplasmic transduction domain A"/>
    <property type="match status" value="1"/>
</dbReference>
<evidence type="ECO:0000256" key="8">
    <source>
        <dbReference type="ARBA" id="ARBA00022837"/>
    </source>
</evidence>
<feature type="domain" description="Cation-transporting P-type ATPase N-terminal" evidence="15">
    <location>
        <begin position="32"/>
        <end position="106"/>
    </location>
</feature>
<proteinExistence type="inferred from homology"/>
<dbReference type="PROSITE" id="PS00154">
    <property type="entry name" value="ATPASE_E1_E2"/>
    <property type="match status" value="1"/>
</dbReference>
<feature type="transmembrane region" description="Helical" evidence="14">
    <location>
        <begin position="89"/>
        <end position="104"/>
    </location>
</feature>
<comment type="caution">
    <text evidence="16">The sequence shown here is derived from an EMBL/GenBank/DDBJ whole genome shotgun (WGS) entry which is preliminary data.</text>
</comment>
<comment type="similarity">
    <text evidence="2">Belongs to the cation transport ATPase (P-type) (TC 3.A.3) family. Type IIA subfamily.</text>
</comment>
<sequence length="906" mass="98334">MIRSYFTDRLIHIERVDKATKETEKGETCMSAWHSKRTSEVLGELETSRDRGLTAQEAERRIGRCGKNELEGSKKEGLLKRFLGQMKDPMILVLLAAAVLSLWASDFQDWLDAVIILVIVVVNACISIAQENNAEKALEALRKMSAPLAKVIRDGALCRVETADLVPGDLIVLEAGDLVPADARILECSSLKADESAMTGESVPVTKAALEGLAEDTPLGDRRNMVISSTVITNGRARAVVTATGMDTEVGHIAGLIMGEKDVETPLQRKMAEISKVLSFACLCVCAVMFGIGLLQHKEMLDMFMTAVALAVAAIPEGLPAIVTIVLALGVSRMVRRNAIVKKLPAVETLGCASVICSDKTGTLTQNRMTVVDLWTAKKSDRALALTIGALCNDTTLTYQKGAGVTTGDPTETALVEAALKEGLDKNQMEQESPRRFELPFDSERKLMSTVHPRAGGGFRVCVKGAPDVLLRRCRRLSGGEALTGGRGRDIRQVNENMAERALRVLGVAYKDLEMLPKELSSETLEQNLTFVGLVGMIDPPRQEVKEAVAQCYAAGIRPVMITGDHKLTAVAIARELEIFRDGDLAITGEDLDFMPQELLEQEVEKYAVYARVSPEHKMRIVKAWQKRGRVVAMTGDGVNDAPALKAADIGCAMGITGTDVAKGASDMILTDDNFATIVSAVEQGRGIFANIKKAIHYLLSCNIGEILTIFLATVFDFHQMPLIPVQLLWLNLVTDSLPALALGVEPVEDGVMGQKPRDAHESLFAHGFAWRLCWQGIMVGLLTLTAYFLGEYVLSDPGMASATANTMAFATLTMCQLFHAFDVRSEHASLFHIGVFSNKAMNKAFLVGMVMQLAVLCVPPLQVIFSTVPMDAAEWAVVLGLAVTPVVVCEFIKAVKRMRGKEDFS</sequence>
<keyword evidence="11" id="KW-1278">Translocase</keyword>
<evidence type="ECO:0000256" key="2">
    <source>
        <dbReference type="ARBA" id="ARBA00005675"/>
    </source>
</evidence>
<accession>A0A8J6JA82</accession>
<dbReference type="InterPro" id="IPR023214">
    <property type="entry name" value="HAD_sf"/>
</dbReference>
<dbReference type="InterPro" id="IPR044492">
    <property type="entry name" value="P_typ_ATPase_HD_dom"/>
</dbReference>
<comment type="subcellular location">
    <subcellularLocation>
        <location evidence="1">Endomembrane system</location>
        <topology evidence="1">Multi-pass membrane protein</topology>
    </subcellularLocation>
</comment>
<keyword evidence="7" id="KW-0547">Nucleotide-binding</keyword>
<evidence type="ECO:0000256" key="13">
    <source>
        <dbReference type="ARBA" id="ARBA00023136"/>
    </source>
</evidence>
<dbReference type="FunFam" id="3.40.50.1000:FF:000028">
    <property type="entry name" value="Calcium-transporting P-type ATPase, putative"/>
    <property type="match status" value="1"/>
</dbReference>
<feature type="transmembrane region" description="Helical" evidence="14">
    <location>
        <begin position="303"/>
        <end position="329"/>
    </location>
</feature>
<name>A0A8J6JA82_9FIRM</name>
<dbReference type="SFLD" id="SFLDG00002">
    <property type="entry name" value="C1.7:_P-type_atpase_like"/>
    <property type="match status" value="1"/>
</dbReference>
<evidence type="ECO:0000256" key="10">
    <source>
        <dbReference type="ARBA" id="ARBA00022842"/>
    </source>
</evidence>
<evidence type="ECO:0000256" key="11">
    <source>
        <dbReference type="ARBA" id="ARBA00022967"/>
    </source>
</evidence>
<keyword evidence="5" id="KW-0813">Transport</keyword>
<keyword evidence="5" id="KW-0406">Ion transport</keyword>
<evidence type="ECO:0000313" key="16">
    <source>
        <dbReference type="EMBL" id="MBC5738787.1"/>
    </source>
</evidence>
<dbReference type="InterPro" id="IPR004014">
    <property type="entry name" value="ATPase_P-typ_cation-transptr_N"/>
</dbReference>
<dbReference type="SUPFAM" id="SSF81660">
    <property type="entry name" value="Metal cation-transporting ATPase, ATP-binding domain N"/>
    <property type="match status" value="1"/>
</dbReference>
<evidence type="ECO:0000256" key="14">
    <source>
        <dbReference type="SAM" id="Phobius"/>
    </source>
</evidence>
<keyword evidence="5" id="KW-0109">Calcium transport</keyword>
<dbReference type="Pfam" id="PF13246">
    <property type="entry name" value="Cation_ATPase"/>
    <property type="match status" value="1"/>
</dbReference>
<dbReference type="InterPro" id="IPR001757">
    <property type="entry name" value="P_typ_ATPase"/>
</dbReference>
<dbReference type="SUPFAM" id="SSF81653">
    <property type="entry name" value="Calcium ATPase, transduction domain A"/>
    <property type="match status" value="1"/>
</dbReference>
<evidence type="ECO:0000256" key="3">
    <source>
        <dbReference type="ARBA" id="ARBA00012790"/>
    </source>
</evidence>
<dbReference type="InterPro" id="IPR018303">
    <property type="entry name" value="ATPase_P-typ_P_site"/>
</dbReference>
<evidence type="ECO:0000313" key="17">
    <source>
        <dbReference type="Proteomes" id="UP000607645"/>
    </source>
</evidence>
<keyword evidence="10" id="KW-0460">Magnesium</keyword>
<dbReference type="GO" id="GO:0005388">
    <property type="term" value="F:P-type calcium transporter activity"/>
    <property type="evidence" value="ECO:0007669"/>
    <property type="project" value="UniProtKB-EC"/>
</dbReference>
<evidence type="ECO:0000256" key="1">
    <source>
        <dbReference type="ARBA" id="ARBA00004127"/>
    </source>
</evidence>
<dbReference type="Pfam" id="PF00689">
    <property type="entry name" value="Cation_ATPase_C"/>
    <property type="match status" value="1"/>
</dbReference>
<dbReference type="EMBL" id="JACOPQ010000022">
    <property type="protein sequence ID" value="MBC5738787.1"/>
    <property type="molecule type" value="Genomic_DNA"/>
</dbReference>
<evidence type="ECO:0000256" key="12">
    <source>
        <dbReference type="ARBA" id="ARBA00022989"/>
    </source>
</evidence>
<dbReference type="Pfam" id="PF00122">
    <property type="entry name" value="E1-E2_ATPase"/>
    <property type="match status" value="1"/>
</dbReference>
<feature type="transmembrane region" description="Helical" evidence="14">
    <location>
        <begin position="873"/>
        <end position="893"/>
    </location>
</feature>
<dbReference type="CDD" id="cd02089">
    <property type="entry name" value="P-type_ATPase_Ca_prok"/>
    <property type="match status" value="1"/>
</dbReference>
<dbReference type="RefSeq" id="WP_186920403.1">
    <property type="nucleotide sequence ID" value="NZ_JACOPQ010000022.1"/>
</dbReference>
<dbReference type="InterPro" id="IPR059000">
    <property type="entry name" value="ATPase_P-type_domA"/>
</dbReference>
<feature type="transmembrane region" description="Helical" evidence="14">
    <location>
        <begin position="845"/>
        <end position="867"/>
    </location>
</feature>
<dbReference type="PANTHER" id="PTHR42861">
    <property type="entry name" value="CALCIUM-TRANSPORTING ATPASE"/>
    <property type="match status" value="1"/>
</dbReference>
<dbReference type="Gene3D" id="3.40.50.1000">
    <property type="entry name" value="HAD superfamily/HAD-like"/>
    <property type="match status" value="1"/>
</dbReference>
<dbReference type="EC" id="7.2.2.10" evidence="3"/>
<organism evidence="16 17">
    <name type="scientific">Lawsonibacter faecis</name>
    <dbReference type="NCBI Taxonomy" id="2763052"/>
    <lineage>
        <taxon>Bacteria</taxon>
        <taxon>Bacillati</taxon>
        <taxon>Bacillota</taxon>
        <taxon>Clostridia</taxon>
        <taxon>Eubacteriales</taxon>
        <taxon>Oscillospiraceae</taxon>
        <taxon>Lawsonibacter</taxon>
    </lineage>
</organism>
<dbReference type="Pfam" id="PF00690">
    <property type="entry name" value="Cation_ATPase_N"/>
    <property type="match status" value="1"/>
</dbReference>
<keyword evidence="8" id="KW-0106">Calcium</keyword>
<dbReference type="SUPFAM" id="SSF56784">
    <property type="entry name" value="HAD-like"/>
    <property type="match status" value="1"/>
</dbReference>
<dbReference type="InterPro" id="IPR006408">
    <property type="entry name" value="P-type_ATPase_IIB"/>
</dbReference>
<dbReference type="SFLD" id="SFLDF00027">
    <property type="entry name" value="p-type_atpase"/>
    <property type="match status" value="1"/>
</dbReference>
<protein>
    <recommendedName>
        <fullName evidence="3">P-type Ca(2+) transporter</fullName>
        <ecNumber evidence="3">7.2.2.10</ecNumber>
    </recommendedName>
</protein>
<dbReference type="GO" id="GO:0016887">
    <property type="term" value="F:ATP hydrolysis activity"/>
    <property type="evidence" value="ECO:0007669"/>
    <property type="project" value="InterPro"/>
</dbReference>
<evidence type="ECO:0000256" key="5">
    <source>
        <dbReference type="ARBA" id="ARBA00022568"/>
    </source>
</evidence>
<dbReference type="InterPro" id="IPR008250">
    <property type="entry name" value="ATPase_P-typ_transduc_dom_A_sf"/>
</dbReference>
<dbReference type="Gene3D" id="1.20.1110.10">
    <property type="entry name" value="Calcium-transporting ATPase, transmembrane domain"/>
    <property type="match status" value="1"/>
</dbReference>
<dbReference type="InterPro" id="IPR023298">
    <property type="entry name" value="ATPase_P-typ_TM_dom_sf"/>
</dbReference>
<evidence type="ECO:0000256" key="6">
    <source>
        <dbReference type="ARBA" id="ARBA00022692"/>
    </source>
</evidence>
<keyword evidence="9" id="KW-0067">ATP-binding</keyword>
<keyword evidence="12 14" id="KW-1133">Transmembrane helix</keyword>
<dbReference type="FunFam" id="2.70.150.10:FF:000160">
    <property type="entry name" value="Sarcoplasmic/endoplasmic reticulum calcium ATPase 1"/>
    <property type="match status" value="1"/>
</dbReference>
<feature type="transmembrane region" description="Helical" evidence="14">
    <location>
        <begin position="110"/>
        <end position="129"/>
    </location>
</feature>